<protein>
    <submittedName>
        <fullName evidence="1">Uncharacterized protein</fullName>
    </submittedName>
</protein>
<comment type="caution">
    <text evidence="1">The sequence shown here is derived from an EMBL/GenBank/DDBJ whole genome shotgun (WGS) entry which is preliminary data.</text>
</comment>
<dbReference type="Proteomes" id="UP001652431">
    <property type="component" value="Unassembled WGS sequence"/>
</dbReference>
<reference evidence="1 2" key="1">
    <citation type="journal article" date="2021" name="ISME Commun">
        <title>Automated analysis of genomic sequences facilitates high-throughput and comprehensive description of bacteria.</title>
        <authorList>
            <person name="Hitch T.C.A."/>
        </authorList>
    </citation>
    <scope>NUCLEOTIDE SEQUENCE [LARGE SCALE GENOMIC DNA]</scope>
    <source>
        <strain evidence="1 2">Sanger_03</strain>
    </source>
</reference>
<gene>
    <name evidence="1" type="ORF">OCV99_06110</name>
</gene>
<dbReference type="EMBL" id="JAOQJU010000004">
    <property type="protein sequence ID" value="MCU6686132.1"/>
    <property type="molecule type" value="Genomic_DNA"/>
</dbReference>
<proteinExistence type="predicted"/>
<dbReference type="RefSeq" id="WP_008374231.1">
    <property type="nucleotide sequence ID" value="NZ_JAOQJU010000004.1"/>
</dbReference>
<accession>A0ABT2RL57</accession>
<sequence>MMEESIWKHDRSKRCTYRLVWQGRLLGINQRDIGRENRSDRQ</sequence>
<name>A0ABT2RL57_9FIRM</name>
<organism evidence="1 2">
    <name type="scientific">Dorea acetigenes</name>
    <dbReference type="NCBI Taxonomy" id="2981787"/>
    <lineage>
        <taxon>Bacteria</taxon>
        <taxon>Bacillati</taxon>
        <taxon>Bacillota</taxon>
        <taxon>Clostridia</taxon>
        <taxon>Lachnospirales</taxon>
        <taxon>Lachnospiraceae</taxon>
        <taxon>Dorea</taxon>
    </lineage>
</organism>
<evidence type="ECO:0000313" key="1">
    <source>
        <dbReference type="EMBL" id="MCU6686132.1"/>
    </source>
</evidence>
<evidence type="ECO:0000313" key="2">
    <source>
        <dbReference type="Proteomes" id="UP001652431"/>
    </source>
</evidence>
<keyword evidence="2" id="KW-1185">Reference proteome</keyword>